<evidence type="ECO:0000256" key="1">
    <source>
        <dbReference type="SAM" id="MobiDB-lite"/>
    </source>
</evidence>
<comment type="caution">
    <text evidence="2">The sequence shown here is derived from an EMBL/GenBank/DDBJ whole genome shotgun (WGS) entry which is preliminary data.</text>
</comment>
<accession>A0AAD8LVP3</accession>
<gene>
    <name evidence="2" type="ORF">POM88_054927</name>
</gene>
<protein>
    <submittedName>
        <fullName evidence="2">Uncharacterized protein</fullName>
    </submittedName>
</protein>
<reference evidence="2" key="1">
    <citation type="submission" date="2023-02" db="EMBL/GenBank/DDBJ databases">
        <title>Genome of toxic invasive species Heracleum sosnowskyi carries increased number of genes despite the absence of recent whole-genome duplications.</title>
        <authorList>
            <person name="Schelkunov M."/>
            <person name="Shtratnikova V."/>
            <person name="Makarenko M."/>
            <person name="Klepikova A."/>
            <person name="Omelchenko D."/>
            <person name="Novikova G."/>
            <person name="Obukhova E."/>
            <person name="Bogdanov V."/>
            <person name="Penin A."/>
            <person name="Logacheva M."/>
        </authorList>
    </citation>
    <scope>NUCLEOTIDE SEQUENCE</scope>
    <source>
        <strain evidence="2">Hsosn_3</strain>
        <tissue evidence="2">Leaf</tissue>
    </source>
</reference>
<reference evidence="2" key="2">
    <citation type="submission" date="2023-05" db="EMBL/GenBank/DDBJ databases">
        <authorList>
            <person name="Schelkunov M.I."/>
        </authorList>
    </citation>
    <scope>NUCLEOTIDE SEQUENCE</scope>
    <source>
        <strain evidence="2">Hsosn_3</strain>
        <tissue evidence="2">Leaf</tissue>
    </source>
</reference>
<dbReference type="AlphaFoldDB" id="A0AAD8LVP3"/>
<sequence>MSMSRCLKPRRCLLSPLRKKKKTMISPGRSFSTAKKRSKKKREASEQHIKKGDVVDISTLLFTKHRNYLLKGDNQRVLAKQLAGKHPSITTLLASPERNYVISNNGDQVPVSDLDDKTKGWSQCSILPTCREENYTSFWG</sequence>
<name>A0AAD8LVP3_9APIA</name>
<evidence type="ECO:0000313" key="3">
    <source>
        <dbReference type="Proteomes" id="UP001237642"/>
    </source>
</evidence>
<dbReference type="EMBL" id="JAUIZM010000119">
    <property type="protein sequence ID" value="KAK1348680.1"/>
    <property type="molecule type" value="Genomic_DNA"/>
</dbReference>
<organism evidence="2 3">
    <name type="scientific">Heracleum sosnowskyi</name>
    <dbReference type="NCBI Taxonomy" id="360622"/>
    <lineage>
        <taxon>Eukaryota</taxon>
        <taxon>Viridiplantae</taxon>
        <taxon>Streptophyta</taxon>
        <taxon>Embryophyta</taxon>
        <taxon>Tracheophyta</taxon>
        <taxon>Spermatophyta</taxon>
        <taxon>Magnoliopsida</taxon>
        <taxon>eudicotyledons</taxon>
        <taxon>Gunneridae</taxon>
        <taxon>Pentapetalae</taxon>
        <taxon>asterids</taxon>
        <taxon>campanulids</taxon>
        <taxon>Apiales</taxon>
        <taxon>Apiaceae</taxon>
        <taxon>Apioideae</taxon>
        <taxon>apioid superclade</taxon>
        <taxon>Tordylieae</taxon>
        <taxon>Tordyliinae</taxon>
        <taxon>Heracleum</taxon>
    </lineage>
</organism>
<keyword evidence="3" id="KW-1185">Reference proteome</keyword>
<evidence type="ECO:0000313" key="2">
    <source>
        <dbReference type="EMBL" id="KAK1348680.1"/>
    </source>
</evidence>
<dbReference type="Proteomes" id="UP001237642">
    <property type="component" value="Unassembled WGS sequence"/>
</dbReference>
<proteinExistence type="predicted"/>
<feature type="region of interest" description="Disordered" evidence="1">
    <location>
        <begin position="17"/>
        <end position="48"/>
    </location>
</feature>